<gene>
    <name evidence="1" type="ORF">DY000_02020356</name>
</gene>
<name>A0ABQ7EEJ0_BRACR</name>
<accession>A0ABQ7EEJ0</accession>
<evidence type="ECO:0008006" key="3">
    <source>
        <dbReference type="Google" id="ProtNLM"/>
    </source>
</evidence>
<comment type="caution">
    <text evidence="1">The sequence shown here is derived from an EMBL/GenBank/DDBJ whole genome shotgun (WGS) entry which is preliminary data.</text>
</comment>
<organism evidence="1 2">
    <name type="scientific">Brassica cretica</name>
    <name type="common">Mustard</name>
    <dbReference type="NCBI Taxonomy" id="69181"/>
    <lineage>
        <taxon>Eukaryota</taxon>
        <taxon>Viridiplantae</taxon>
        <taxon>Streptophyta</taxon>
        <taxon>Embryophyta</taxon>
        <taxon>Tracheophyta</taxon>
        <taxon>Spermatophyta</taxon>
        <taxon>Magnoliopsida</taxon>
        <taxon>eudicotyledons</taxon>
        <taxon>Gunneridae</taxon>
        <taxon>Pentapetalae</taxon>
        <taxon>rosids</taxon>
        <taxon>malvids</taxon>
        <taxon>Brassicales</taxon>
        <taxon>Brassicaceae</taxon>
        <taxon>Brassiceae</taxon>
        <taxon>Brassica</taxon>
    </lineage>
</organism>
<proteinExistence type="predicted"/>
<dbReference type="EMBL" id="QGKV02000299">
    <property type="protein sequence ID" value="KAF3595237.1"/>
    <property type="molecule type" value="Genomic_DNA"/>
</dbReference>
<evidence type="ECO:0000313" key="1">
    <source>
        <dbReference type="EMBL" id="KAF3595237.1"/>
    </source>
</evidence>
<evidence type="ECO:0000313" key="2">
    <source>
        <dbReference type="Proteomes" id="UP000266723"/>
    </source>
</evidence>
<dbReference type="Proteomes" id="UP000266723">
    <property type="component" value="Unassembled WGS sequence"/>
</dbReference>
<reference evidence="1 2" key="1">
    <citation type="journal article" date="2020" name="BMC Genomics">
        <title>Intraspecific diversification of the crop wild relative Brassica cretica Lam. using demographic model selection.</title>
        <authorList>
            <person name="Kioukis A."/>
            <person name="Michalopoulou V.A."/>
            <person name="Briers L."/>
            <person name="Pirintsos S."/>
            <person name="Studholme D.J."/>
            <person name="Pavlidis P."/>
            <person name="Sarris P.F."/>
        </authorList>
    </citation>
    <scope>NUCLEOTIDE SEQUENCE [LARGE SCALE GENOMIC DNA]</scope>
    <source>
        <strain evidence="2">cv. PFS-1207/04</strain>
    </source>
</reference>
<keyword evidence="2" id="KW-1185">Reference proteome</keyword>
<sequence length="57" mass="6715">MTYILGNSNCLKTVEIEIESNFEERRQGIESMHRISTSSRLLFPTKLKHRFNGRTFP</sequence>
<protein>
    <recommendedName>
        <fullName evidence="3">FBD domain-containing protein</fullName>
    </recommendedName>
</protein>